<evidence type="ECO:0000256" key="4">
    <source>
        <dbReference type="ARBA" id="ARBA00022741"/>
    </source>
</evidence>
<comment type="subcellular location">
    <subcellularLocation>
        <location evidence="1">Cytoplasm</location>
    </subcellularLocation>
</comment>
<dbReference type="PANTHER" id="PTHR30473">
    <property type="entry name" value="PROTEIN PHOH"/>
    <property type="match status" value="1"/>
</dbReference>
<organism evidence="9 10">
    <name type="scientific">Phreatobacter stygius</name>
    <dbReference type="NCBI Taxonomy" id="1940610"/>
    <lineage>
        <taxon>Bacteria</taxon>
        <taxon>Pseudomonadati</taxon>
        <taxon>Pseudomonadota</taxon>
        <taxon>Alphaproteobacteria</taxon>
        <taxon>Hyphomicrobiales</taxon>
        <taxon>Phreatobacteraceae</taxon>
        <taxon>Phreatobacter</taxon>
    </lineage>
</organism>
<evidence type="ECO:0000313" key="9">
    <source>
        <dbReference type="EMBL" id="QCI66186.1"/>
    </source>
</evidence>
<name>A0A4D7B9I0_9HYPH</name>
<dbReference type="EMBL" id="CP039690">
    <property type="protein sequence ID" value="QCI66186.1"/>
    <property type="molecule type" value="Genomic_DNA"/>
</dbReference>
<dbReference type="Pfam" id="PF02562">
    <property type="entry name" value="PhoH"/>
    <property type="match status" value="1"/>
</dbReference>
<feature type="region of interest" description="Disordered" evidence="7">
    <location>
        <begin position="1"/>
        <end position="21"/>
    </location>
</feature>
<comment type="similarity">
    <text evidence="2">Belongs to the PhoH family.</text>
</comment>
<dbReference type="SUPFAM" id="SSF52540">
    <property type="entry name" value="P-loop containing nucleoside triphosphate hydrolases"/>
    <property type="match status" value="1"/>
</dbReference>
<dbReference type="KEGG" id="pstg:E8M01_19405"/>
<dbReference type="AlphaFoldDB" id="A0A4D7B9I0"/>
<dbReference type="GO" id="GO:0005829">
    <property type="term" value="C:cytosol"/>
    <property type="evidence" value="ECO:0007669"/>
    <property type="project" value="TreeGrafter"/>
</dbReference>
<evidence type="ECO:0000256" key="6">
    <source>
        <dbReference type="ARBA" id="ARBA00039970"/>
    </source>
</evidence>
<sequence length="361" mass="39671">MKNPGAGGFGPDSGQNIPWLSTHDSQDEAEITLAFDDNRLASRLFGQYDQNLAFLEKRLRIQATARGNHVTLAGPPELGEQAKSVLENLYGRLKAGHDITLGDVDGAIRMTTSQGSLFEADGEPRIGHEEIVTRKRTVRARTPAQDAYIRALKRNEMVFGIGPAGTGKTWLAVAQAVALLDKGLVDRLILTRPAVEAGERLGFLPGDMKEKVDPYLRPIYDALYDLMDAPRVERGIQSTMIEIAPLAFMRGRTLTNAVVILDEAQNTTSMQMKMFLTRLGENSRMIITGDPTQVDLPPGMKSGLTEALDLLDGVPGIAQAYFTEDDVVRHELVGRIVKAYEAATRAGEHKAPHMPQRMRQE</sequence>
<evidence type="ECO:0000256" key="2">
    <source>
        <dbReference type="ARBA" id="ARBA00010393"/>
    </source>
</evidence>
<dbReference type="RefSeq" id="WP_136961630.1">
    <property type="nucleotide sequence ID" value="NZ_CP039690.1"/>
</dbReference>
<dbReference type="Proteomes" id="UP000298781">
    <property type="component" value="Chromosome"/>
</dbReference>
<keyword evidence="4" id="KW-0547">Nucleotide-binding</keyword>
<dbReference type="InterPro" id="IPR027417">
    <property type="entry name" value="P-loop_NTPase"/>
</dbReference>
<evidence type="ECO:0000256" key="7">
    <source>
        <dbReference type="SAM" id="MobiDB-lite"/>
    </source>
</evidence>
<feature type="compositionally biased region" description="Gly residues" evidence="7">
    <location>
        <begin position="1"/>
        <end position="11"/>
    </location>
</feature>
<evidence type="ECO:0000313" key="10">
    <source>
        <dbReference type="Proteomes" id="UP000298781"/>
    </source>
</evidence>
<keyword evidence="3" id="KW-0963">Cytoplasm</keyword>
<dbReference type="OrthoDB" id="9805148at2"/>
<dbReference type="GO" id="GO:0005524">
    <property type="term" value="F:ATP binding"/>
    <property type="evidence" value="ECO:0007669"/>
    <property type="project" value="UniProtKB-KW"/>
</dbReference>
<proteinExistence type="inferred from homology"/>
<keyword evidence="5" id="KW-0067">ATP-binding</keyword>
<feature type="domain" description="PhoH-like protein" evidence="8">
    <location>
        <begin position="138"/>
        <end position="341"/>
    </location>
</feature>
<accession>A0A4D7B9I0</accession>
<dbReference type="InterPro" id="IPR051451">
    <property type="entry name" value="PhoH2-like"/>
</dbReference>
<dbReference type="FunFam" id="3.40.50.300:FF:000013">
    <property type="entry name" value="PhoH family ATPase"/>
    <property type="match status" value="1"/>
</dbReference>
<gene>
    <name evidence="9" type="ORF">E8M01_19405</name>
</gene>
<dbReference type="Gene3D" id="3.40.50.300">
    <property type="entry name" value="P-loop containing nucleotide triphosphate hydrolases"/>
    <property type="match status" value="1"/>
</dbReference>
<protein>
    <recommendedName>
        <fullName evidence="6">PhoH-like protein</fullName>
    </recommendedName>
</protein>
<reference evidence="9 10" key="1">
    <citation type="submission" date="2019-04" db="EMBL/GenBank/DDBJ databases">
        <title>Phreatobacter aquaticus sp. nov.</title>
        <authorList>
            <person name="Choi A."/>
        </authorList>
    </citation>
    <scope>NUCLEOTIDE SEQUENCE [LARGE SCALE GENOMIC DNA]</scope>
    <source>
        <strain evidence="9 10">KCTC 52518</strain>
    </source>
</reference>
<evidence type="ECO:0000256" key="5">
    <source>
        <dbReference type="ARBA" id="ARBA00022840"/>
    </source>
</evidence>
<evidence type="ECO:0000256" key="1">
    <source>
        <dbReference type="ARBA" id="ARBA00004496"/>
    </source>
</evidence>
<evidence type="ECO:0000256" key="3">
    <source>
        <dbReference type="ARBA" id="ARBA00022490"/>
    </source>
</evidence>
<dbReference type="InterPro" id="IPR003714">
    <property type="entry name" value="PhoH"/>
</dbReference>
<evidence type="ECO:0000259" key="8">
    <source>
        <dbReference type="Pfam" id="PF02562"/>
    </source>
</evidence>
<keyword evidence="10" id="KW-1185">Reference proteome</keyword>
<dbReference type="PANTHER" id="PTHR30473:SF1">
    <property type="entry name" value="PHOH-LIKE PROTEIN"/>
    <property type="match status" value="1"/>
</dbReference>